<dbReference type="SUPFAM" id="SSF52309">
    <property type="entry name" value="N-(deoxy)ribosyltransferase-like"/>
    <property type="match status" value="1"/>
</dbReference>
<accession>A0A653IEF7</accession>
<proteinExistence type="predicted"/>
<keyword evidence="2" id="KW-1185">Reference proteome</keyword>
<gene>
    <name evidence="1" type="ORF">EXIGUO9Y_330053</name>
</gene>
<dbReference type="Gene3D" id="3.40.50.450">
    <property type="match status" value="1"/>
</dbReference>
<dbReference type="Proteomes" id="UP000439752">
    <property type="component" value="Unassembled WGS sequence"/>
</dbReference>
<dbReference type="RefSeq" id="WP_159173612.1">
    <property type="nucleotide sequence ID" value="NZ_LR732312.1"/>
</dbReference>
<evidence type="ECO:0000313" key="1">
    <source>
        <dbReference type="EMBL" id="VWX37629.1"/>
    </source>
</evidence>
<organism evidence="1 2">
    <name type="scientific">Exiguobacterium oxidotolerans</name>
    <dbReference type="NCBI Taxonomy" id="223958"/>
    <lineage>
        <taxon>Bacteria</taxon>
        <taxon>Bacillati</taxon>
        <taxon>Bacillota</taxon>
        <taxon>Bacilli</taxon>
        <taxon>Bacillales</taxon>
        <taxon>Bacillales Family XII. Incertae Sedis</taxon>
        <taxon>Exiguobacterium</taxon>
    </lineage>
</organism>
<dbReference type="EMBL" id="CABWKQ010000027">
    <property type="protein sequence ID" value="VWX37629.1"/>
    <property type="molecule type" value="Genomic_DNA"/>
</dbReference>
<protein>
    <submittedName>
        <fullName evidence="1">Group-specific protein</fullName>
    </submittedName>
</protein>
<name>A0A653IEF7_9BACL</name>
<dbReference type="AlphaFoldDB" id="A0A653IEF7"/>
<sequence>MQFYIGSSFANITNVRILQNKLIDRGFTLTYDWTQNERATSKAALQTIGHAEKQAITLSDCVIILLPAGKGSHIELGIALGQDKPIFLHCVDQTYDRFETTSTFYHLPEIIPCSGTLEELTELIVHHYQRMSARGL</sequence>
<reference evidence="1 2" key="1">
    <citation type="submission" date="2019-10" db="EMBL/GenBank/DDBJ databases">
        <authorList>
            <person name="Karimi E."/>
        </authorList>
    </citation>
    <scope>NUCLEOTIDE SEQUENCE [LARGE SCALE GENOMIC DNA]</scope>
    <source>
        <strain evidence="1">Exiguobacterium sp. 9Y</strain>
    </source>
</reference>
<evidence type="ECO:0000313" key="2">
    <source>
        <dbReference type="Proteomes" id="UP000439752"/>
    </source>
</evidence>